<comment type="caution">
    <text evidence="1">The sequence shown here is derived from an EMBL/GenBank/DDBJ whole genome shotgun (WGS) entry which is preliminary data.</text>
</comment>
<dbReference type="Proteomes" id="UP001143856">
    <property type="component" value="Unassembled WGS sequence"/>
</dbReference>
<organism evidence="1 2">
    <name type="scientific">Xylaria curta</name>
    <dbReference type="NCBI Taxonomy" id="42375"/>
    <lineage>
        <taxon>Eukaryota</taxon>
        <taxon>Fungi</taxon>
        <taxon>Dikarya</taxon>
        <taxon>Ascomycota</taxon>
        <taxon>Pezizomycotina</taxon>
        <taxon>Sordariomycetes</taxon>
        <taxon>Xylariomycetidae</taxon>
        <taxon>Xylariales</taxon>
        <taxon>Xylariaceae</taxon>
        <taxon>Xylaria</taxon>
    </lineage>
</organism>
<keyword evidence="2" id="KW-1185">Reference proteome</keyword>
<reference evidence="1" key="1">
    <citation type="submission" date="2022-10" db="EMBL/GenBank/DDBJ databases">
        <title>Genome Sequence of Xylaria curta.</title>
        <authorList>
            <person name="Buettner E."/>
        </authorList>
    </citation>
    <scope>NUCLEOTIDE SEQUENCE</scope>
    <source>
        <strain evidence="1">Babe10</strain>
    </source>
</reference>
<evidence type="ECO:0000313" key="2">
    <source>
        <dbReference type="Proteomes" id="UP001143856"/>
    </source>
</evidence>
<protein>
    <submittedName>
        <fullName evidence="1">Uncharacterized protein</fullName>
    </submittedName>
</protein>
<accession>A0ACC1P6K2</accession>
<proteinExistence type="predicted"/>
<gene>
    <name evidence="1" type="ORF">NUW58_g4987</name>
</gene>
<sequence>MQFLVPIALAIFLVVFTRRRRRTHVGNLPPGPPGDDHAKFLEGHRWNMFKAWNDQYGPVATFFVGPRRHIVLGTMEAAVDLLEKSGEIYSNRPHLLMGVPGRFFIESVRTFHASRLWDELVTKIRILQWPILLWLPRVLQWFRYEPEKQRDVNTKLYMTAMNEEELGFNDLELAYALSAPWAAGIGTTTTALEIAILAMLNFPDCCHKAQAEMDEVVGKGRMPTFEDQQSLPYLDCFIKETLRWRQVTPTGIAHSSTEDYTYRGMLIPTDTTVYANASAIMMDPEVFPEGEMFKPERFMNTKDPRFLSHRYGCFGFGRRICPGMHVALQSLYIVIARMLWAYDVLPAIVDGKPFIPDVDDFTTGLVSYPANLKYRLIPRSEKHDYKNDGTKVLLDANENCFGPSLSAADATAAAGAKAIGIDPFTLNRYPDPHQHALKQRLCDLRNANSHSYHSLTPENVFIGVSSDEPIDALMRCFCAPGRDAILICPPTYGMYAIFAQVNDVTTVDVPLRPAPEFQLNVAAVSAALSDNPQIKLIYLASPGNPTGSLLARSDIQLLLAHPTWNGVVVVDEAYIDYVPGGASLAPLVTEYPNLAVVHTFSKAFGMAAIRIGAAFTSAPIATLLNSLKAPYNISGPSSALASYCIGDKGVSVMREHCQRMMTQRNRLQEELPKISGVGRMRGGTDANFLLYEMLDTEGTPNNDVALAVFKKLAGIKGVVVRFRGKEHGCMGCLRFTVGTEEDVTRLMGSLREVLVEVRGP</sequence>
<dbReference type="EMBL" id="JAPDGR010000935">
    <property type="protein sequence ID" value="KAJ2986516.1"/>
    <property type="molecule type" value="Genomic_DNA"/>
</dbReference>
<name>A0ACC1P6K2_9PEZI</name>
<evidence type="ECO:0000313" key="1">
    <source>
        <dbReference type="EMBL" id="KAJ2986516.1"/>
    </source>
</evidence>